<feature type="domain" description="Molybdopterin cofactor biosynthesis C (MoaC)" evidence="6">
    <location>
        <begin position="49"/>
        <end position="188"/>
    </location>
</feature>
<dbReference type="InterPro" id="IPR023045">
    <property type="entry name" value="MoaC"/>
</dbReference>
<dbReference type="Pfam" id="PF01967">
    <property type="entry name" value="MoaC"/>
    <property type="match status" value="1"/>
</dbReference>
<dbReference type="EMBL" id="CDSF01000024">
    <property type="protein sequence ID" value="CEO95470.1"/>
    <property type="molecule type" value="Genomic_DNA"/>
</dbReference>
<dbReference type="GO" id="GO:0006777">
    <property type="term" value="P:Mo-molybdopterin cofactor biosynthetic process"/>
    <property type="evidence" value="ECO:0007669"/>
    <property type="project" value="UniProtKB-KW"/>
</dbReference>
<evidence type="ECO:0000256" key="3">
    <source>
        <dbReference type="ARBA" id="ARBA00012575"/>
    </source>
</evidence>
<evidence type="ECO:0000256" key="5">
    <source>
        <dbReference type="ARBA" id="ARBA00023239"/>
    </source>
</evidence>
<evidence type="ECO:0000259" key="6">
    <source>
        <dbReference type="Pfam" id="PF01967"/>
    </source>
</evidence>
<dbReference type="GO" id="GO:0061799">
    <property type="term" value="F:cyclic pyranopterin monophosphate synthase activity"/>
    <property type="evidence" value="ECO:0007669"/>
    <property type="project" value="UniProtKB-EC"/>
</dbReference>
<dbReference type="UniPathway" id="UPA00344"/>
<dbReference type="Proteomes" id="UP000290189">
    <property type="component" value="Unassembled WGS sequence"/>
</dbReference>
<accession>A0A0G4IK33</accession>
<dbReference type="InterPro" id="IPR047594">
    <property type="entry name" value="MoaC_bact/euk"/>
</dbReference>
<dbReference type="OMA" id="IWDMVKS"/>
<keyword evidence="9" id="KW-1185">Reference proteome</keyword>
<dbReference type="AlphaFoldDB" id="A0A0G4IK33"/>
<dbReference type="InterPro" id="IPR002820">
    <property type="entry name" value="Mopterin_CF_biosynth-C_dom"/>
</dbReference>
<dbReference type="OrthoDB" id="429626at2759"/>
<dbReference type="EMBL" id="OVEO01000014">
    <property type="protein sequence ID" value="SPR00345.1"/>
    <property type="molecule type" value="Genomic_DNA"/>
</dbReference>
<evidence type="ECO:0000256" key="4">
    <source>
        <dbReference type="ARBA" id="ARBA00023150"/>
    </source>
</evidence>
<dbReference type="EC" id="4.6.1.17" evidence="3"/>
<comment type="catalytic activity">
    <reaction evidence="1">
        <text>(8S)-3',8-cyclo-7,8-dihydroguanosine 5'-triphosphate = cyclic pyranopterin phosphate + diphosphate</text>
        <dbReference type="Rhea" id="RHEA:49580"/>
        <dbReference type="ChEBI" id="CHEBI:33019"/>
        <dbReference type="ChEBI" id="CHEBI:59648"/>
        <dbReference type="ChEBI" id="CHEBI:131766"/>
        <dbReference type="EC" id="4.6.1.17"/>
    </reaction>
</comment>
<keyword evidence="4" id="KW-0501">Molybdenum cofactor biosynthesis</keyword>
<name>A0A0G4IK33_PLABS</name>
<evidence type="ECO:0000256" key="1">
    <source>
        <dbReference type="ARBA" id="ARBA00001637"/>
    </source>
</evidence>
<dbReference type="Gene3D" id="3.30.70.640">
    <property type="entry name" value="Molybdopterin cofactor biosynthesis C (MoaC) domain"/>
    <property type="match status" value="1"/>
</dbReference>
<gene>
    <name evidence="7" type="ORF">PBRA_004196</name>
    <name evidence="8" type="ORF">PLBR_LOCUS7560</name>
</gene>
<dbReference type="Proteomes" id="UP000039324">
    <property type="component" value="Unassembled WGS sequence"/>
</dbReference>
<dbReference type="CDD" id="cd01420">
    <property type="entry name" value="MoaC_PE"/>
    <property type="match status" value="1"/>
</dbReference>
<evidence type="ECO:0000313" key="8">
    <source>
        <dbReference type="EMBL" id="SPR00345.1"/>
    </source>
</evidence>
<dbReference type="NCBIfam" id="NF006870">
    <property type="entry name" value="PRK09364.1"/>
    <property type="match status" value="1"/>
</dbReference>
<evidence type="ECO:0000313" key="7">
    <source>
        <dbReference type="EMBL" id="CEO95470.1"/>
    </source>
</evidence>
<evidence type="ECO:0000313" key="9">
    <source>
        <dbReference type="Proteomes" id="UP000039324"/>
    </source>
</evidence>
<reference evidence="8 10" key="2">
    <citation type="submission" date="2018-03" db="EMBL/GenBank/DDBJ databases">
        <authorList>
            <person name="Fogelqvist J."/>
        </authorList>
    </citation>
    <scope>NUCLEOTIDE SEQUENCE [LARGE SCALE GENOMIC DNA]</scope>
</reference>
<keyword evidence="5" id="KW-0456">Lyase</keyword>
<dbReference type="STRING" id="37360.A0A0G4IK33"/>
<evidence type="ECO:0000313" key="10">
    <source>
        <dbReference type="Proteomes" id="UP000290189"/>
    </source>
</evidence>
<geneLocation type="mitochondrion" evidence="8"/>
<comment type="pathway">
    <text evidence="2">Cofactor biosynthesis; molybdopterin biosynthesis.</text>
</comment>
<dbReference type="InterPro" id="IPR036522">
    <property type="entry name" value="MoaC_sf"/>
</dbReference>
<organism evidence="7 9">
    <name type="scientific">Plasmodiophora brassicae</name>
    <name type="common">Clubroot disease agent</name>
    <dbReference type="NCBI Taxonomy" id="37360"/>
    <lineage>
        <taxon>Eukaryota</taxon>
        <taxon>Sar</taxon>
        <taxon>Rhizaria</taxon>
        <taxon>Endomyxa</taxon>
        <taxon>Phytomyxea</taxon>
        <taxon>Plasmodiophorida</taxon>
        <taxon>Plasmodiophoridae</taxon>
        <taxon>Plasmodiophora</taxon>
    </lineage>
</organism>
<dbReference type="SUPFAM" id="SSF55040">
    <property type="entry name" value="Molybdenum cofactor biosynthesis protein C, MoaC"/>
    <property type="match status" value="1"/>
</dbReference>
<sequence length="196" mass="21083">MQSPAYGSLMQRLGSSAGMWRGVRRDVSGWRWASSTLSHIDAARHQPAMVSIGGKVATERSATAACVVRLPDPLSKLLFDDPSEIHTRKGPVFTTAIVAGTMAVKRTSDLLPFCHPLPIECIRITIEPSSDRSELHVQCSVDAVYKTGVEMEALTGASITALCIYDMCKSVSLGITIDDTRLVCKSGGKSSLRTTT</sequence>
<keyword evidence="8" id="KW-0496">Mitochondrion</keyword>
<reference evidence="7 9" key="1">
    <citation type="submission" date="2015-02" db="EMBL/GenBank/DDBJ databases">
        <authorList>
            <person name="Chooi Y.-H."/>
        </authorList>
    </citation>
    <scope>NUCLEOTIDE SEQUENCE [LARGE SCALE GENOMIC DNA]</scope>
    <source>
        <strain evidence="7">E3</strain>
    </source>
</reference>
<evidence type="ECO:0000256" key="2">
    <source>
        <dbReference type="ARBA" id="ARBA00005046"/>
    </source>
</evidence>
<dbReference type="NCBIfam" id="TIGR00581">
    <property type="entry name" value="moaC"/>
    <property type="match status" value="1"/>
</dbReference>
<protein>
    <recommendedName>
        <fullName evidence="3">cyclic pyranopterin monophosphate synthase</fullName>
        <ecNumber evidence="3">4.6.1.17</ecNumber>
    </recommendedName>
</protein>
<proteinExistence type="predicted"/>